<dbReference type="RefSeq" id="WP_387700437.1">
    <property type="nucleotide sequence ID" value="NZ_JBIAMX010000006.1"/>
</dbReference>
<reference evidence="9 10" key="1">
    <citation type="submission" date="2024-10" db="EMBL/GenBank/DDBJ databases">
        <title>The Natural Products Discovery Center: Release of the First 8490 Sequenced Strains for Exploring Actinobacteria Biosynthetic Diversity.</title>
        <authorList>
            <person name="Kalkreuter E."/>
            <person name="Kautsar S.A."/>
            <person name="Yang D."/>
            <person name="Bader C.D."/>
            <person name="Teijaro C.N."/>
            <person name="Fluegel L."/>
            <person name="Davis C.M."/>
            <person name="Simpson J.R."/>
            <person name="Lauterbach L."/>
            <person name="Steele A.D."/>
            <person name="Gui C."/>
            <person name="Meng S."/>
            <person name="Li G."/>
            <person name="Viehrig K."/>
            <person name="Ye F."/>
            <person name="Su P."/>
            <person name="Kiefer A.F."/>
            <person name="Nichols A."/>
            <person name="Cepeda A.J."/>
            <person name="Yan W."/>
            <person name="Fan B."/>
            <person name="Jiang Y."/>
            <person name="Adhikari A."/>
            <person name="Zheng C.-J."/>
            <person name="Schuster L."/>
            <person name="Cowan T.M."/>
            <person name="Smanski M.J."/>
            <person name="Chevrette M.G."/>
            <person name="De Carvalho L.P.S."/>
            <person name="Shen B."/>
        </authorList>
    </citation>
    <scope>NUCLEOTIDE SEQUENCE [LARGE SCALE GENOMIC DNA]</scope>
    <source>
        <strain evidence="9 10">NPDC004045</strain>
    </source>
</reference>
<evidence type="ECO:0000256" key="4">
    <source>
        <dbReference type="ARBA" id="ARBA00022723"/>
    </source>
</evidence>
<evidence type="ECO:0000313" key="10">
    <source>
        <dbReference type="Proteomes" id="UP001601444"/>
    </source>
</evidence>
<evidence type="ECO:0000256" key="6">
    <source>
        <dbReference type="ARBA" id="ARBA00023004"/>
    </source>
</evidence>
<evidence type="ECO:0000256" key="7">
    <source>
        <dbReference type="ARBA" id="ARBA00023033"/>
    </source>
</evidence>
<dbReference type="InterPro" id="IPR017972">
    <property type="entry name" value="Cyt_P450_CS"/>
</dbReference>
<keyword evidence="6 8" id="KW-0408">Iron</keyword>
<dbReference type="InterPro" id="IPR036396">
    <property type="entry name" value="Cyt_P450_sf"/>
</dbReference>
<name>A0ABW6PNH5_9NOCA</name>
<comment type="similarity">
    <text evidence="2 8">Belongs to the cytochrome P450 family.</text>
</comment>
<evidence type="ECO:0000256" key="1">
    <source>
        <dbReference type="ARBA" id="ARBA00001971"/>
    </source>
</evidence>
<evidence type="ECO:0000256" key="5">
    <source>
        <dbReference type="ARBA" id="ARBA00023002"/>
    </source>
</evidence>
<keyword evidence="7 8" id="KW-0503">Monooxygenase</keyword>
<evidence type="ECO:0000256" key="3">
    <source>
        <dbReference type="ARBA" id="ARBA00022617"/>
    </source>
</evidence>
<keyword evidence="5 8" id="KW-0560">Oxidoreductase</keyword>
<dbReference type="InterPro" id="IPR002397">
    <property type="entry name" value="Cyt_P450_B"/>
</dbReference>
<dbReference type="PANTHER" id="PTHR46696">
    <property type="entry name" value="P450, PUTATIVE (EUROFUNG)-RELATED"/>
    <property type="match status" value="1"/>
</dbReference>
<accession>A0ABW6PNH5</accession>
<protein>
    <submittedName>
        <fullName evidence="9">Cytochrome P450</fullName>
    </submittedName>
</protein>
<sequence>MTTSLPLPDLFDPAVLEDPYPLYARLREHAPVHRVPGTDFHLVSSWAAVSEAADRTAEFSSHLTAVLVDRPGDTPAVFDLDSTGTAVHVLATADARTHAVHRGIVGPALAARVRAVAPRVRALAETLWDTARTGDRLDWATGMADRLPLAVLAEIIGLPARDVPRLLTWAYDSTEMLGGVVAEGRMPALVASAAALAHYAWQAVTGPDIPAGSLLAVLAAARAEGRVDEQQAVLILVQLVGAGGESTAGLIASAARLLATHPEIQDRVRARPELLPLVLDEAMRLESPFRGHHRHVTADTSLAGTDLPAGSHLLLLWGAANRDPAVFPDPDTFDPARPRTRAGLAFGRGAHFCLGSALARAEATAALTLLLERTTTFALDPDTPPRWVPSLFVRRHASLPLRLR</sequence>
<keyword evidence="4 8" id="KW-0479">Metal-binding</keyword>
<comment type="caution">
    <text evidence="9">The sequence shown here is derived from an EMBL/GenBank/DDBJ whole genome shotgun (WGS) entry which is preliminary data.</text>
</comment>
<evidence type="ECO:0000256" key="2">
    <source>
        <dbReference type="ARBA" id="ARBA00010617"/>
    </source>
</evidence>
<dbReference type="EMBL" id="JBIAMX010000006">
    <property type="protein sequence ID" value="MFF0543808.1"/>
    <property type="molecule type" value="Genomic_DNA"/>
</dbReference>
<evidence type="ECO:0000313" key="9">
    <source>
        <dbReference type="EMBL" id="MFF0543808.1"/>
    </source>
</evidence>
<dbReference type="Proteomes" id="UP001601444">
    <property type="component" value="Unassembled WGS sequence"/>
</dbReference>
<comment type="cofactor">
    <cofactor evidence="1">
        <name>heme</name>
        <dbReference type="ChEBI" id="CHEBI:30413"/>
    </cofactor>
</comment>
<dbReference type="PRINTS" id="PR00359">
    <property type="entry name" value="BP450"/>
</dbReference>
<organism evidence="9 10">
    <name type="scientific">Nocardia thailandica</name>
    <dbReference type="NCBI Taxonomy" id="257275"/>
    <lineage>
        <taxon>Bacteria</taxon>
        <taxon>Bacillati</taxon>
        <taxon>Actinomycetota</taxon>
        <taxon>Actinomycetes</taxon>
        <taxon>Mycobacteriales</taxon>
        <taxon>Nocardiaceae</taxon>
        <taxon>Nocardia</taxon>
    </lineage>
</organism>
<proteinExistence type="inferred from homology"/>
<dbReference type="SUPFAM" id="SSF48264">
    <property type="entry name" value="Cytochrome P450"/>
    <property type="match status" value="1"/>
</dbReference>
<dbReference type="Gene3D" id="1.10.630.10">
    <property type="entry name" value="Cytochrome P450"/>
    <property type="match status" value="1"/>
</dbReference>
<dbReference type="Pfam" id="PF00067">
    <property type="entry name" value="p450"/>
    <property type="match status" value="1"/>
</dbReference>
<dbReference type="PANTHER" id="PTHR46696:SF4">
    <property type="entry name" value="BIOTIN BIOSYNTHESIS CYTOCHROME P450"/>
    <property type="match status" value="1"/>
</dbReference>
<keyword evidence="10" id="KW-1185">Reference proteome</keyword>
<gene>
    <name evidence="9" type="ORF">ACFYTF_13330</name>
</gene>
<keyword evidence="3 8" id="KW-0349">Heme</keyword>
<dbReference type="InterPro" id="IPR001128">
    <property type="entry name" value="Cyt_P450"/>
</dbReference>
<evidence type="ECO:0000256" key="8">
    <source>
        <dbReference type="RuleBase" id="RU000461"/>
    </source>
</evidence>
<dbReference type="PROSITE" id="PS00086">
    <property type="entry name" value="CYTOCHROME_P450"/>
    <property type="match status" value="1"/>
</dbReference>